<keyword evidence="3" id="KW-1185">Reference proteome</keyword>
<protein>
    <submittedName>
        <fullName evidence="2">RNA polymerase subunit sigma-70</fullName>
    </submittedName>
</protein>
<evidence type="ECO:0000259" key="1">
    <source>
        <dbReference type="Pfam" id="PF12680"/>
    </source>
</evidence>
<comment type="caution">
    <text evidence="2">The sequence shown here is derived from an EMBL/GenBank/DDBJ whole genome shotgun (WGS) entry which is preliminary data.</text>
</comment>
<feature type="domain" description="SnoaL-like" evidence="1">
    <location>
        <begin position="24"/>
        <end position="87"/>
    </location>
</feature>
<dbReference type="InterPro" id="IPR052704">
    <property type="entry name" value="ECF_Sigma-70_Domain"/>
</dbReference>
<evidence type="ECO:0000313" key="2">
    <source>
        <dbReference type="EMBL" id="RFU38491.1"/>
    </source>
</evidence>
<sequence>ASRARRRVRGARADAAAAREREVVTAFLAASREGDFEALLSLLDPDAVLRSDRAAANMGAPARIEGRQDLAAFWSGRAKAVLPVDVDGVPGAMWQHRGVPQVVFDFTVRDGRVVAIDFVADPDVLASIELEKPPRD</sequence>
<dbReference type="InterPro" id="IPR032710">
    <property type="entry name" value="NTF2-like_dom_sf"/>
</dbReference>
<reference evidence="2 3" key="1">
    <citation type="submission" date="2018-08" db="EMBL/GenBank/DDBJ databases">
        <title>Actinomadura jelena sp. nov., a novel Actinomycete isolated from soil in Chad.</title>
        <authorList>
            <person name="Shi L."/>
        </authorList>
    </citation>
    <scope>NUCLEOTIDE SEQUENCE [LARGE SCALE GENOMIC DNA]</scope>
    <source>
        <strain evidence="2 3">NEAU-G17</strain>
    </source>
</reference>
<dbReference type="PANTHER" id="PTHR30173">
    <property type="entry name" value="SIGMA 19 FACTOR"/>
    <property type="match status" value="1"/>
</dbReference>
<dbReference type="InterPro" id="IPR037401">
    <property type="entry name" value="SnoaL-like"/>
</dbReference>
<dbReference type="Pfam" id="PF12680">
    <property type="entry name" value="SnoaL_2"/>
    <property type="match status" value="1"/>
</dbReference>
<dbReference type="PANTHER" id="PTHR30173:SF43">
    <property type="entry name" value="ECF RNA POLYMERASE SIGMA FACTOR SIGI-RELATED"/>
    <property type="match status" value="1"/>
</dbReference>
<dbReference type="EMBL" id="QURH01000787">
    <property type="protein sequence ID" value="RFU38491.1"/>
    <property type="molecule type" value="Genomic_DNA"/>
</dbReference>
<dbReference type="Proteomes" id="UP000261811">
    <property type="component" value="Unassembled WGS sequence"/>
</dbReference>
<feature type="non-terminal residue" evidence="2">
    <location>
        <position position="1"/>
    </location>
</feature>
<evidence type="ECO:0000313" key="3">
    <source>
        <dbReference type="Proteomes" id="UP000261811"/>
    </source>
</evidence>
<proteinExistence type="predicted"/>
<name>A0A372JEQ0_9ACTN</name>
<organism evidence="2 3">
    <name type="scientific">Actinomadura logoneensis</name>
    <dbReference type="NCBI Taxonomy" id="2293572"/>
    <lineage>
        <taxon>Bacteria</taxon>
        <taxon>Bacillati</taxon>
        <taxon>Actinomycetota</taxon>
        <taxon>Actinomycetes</taxon>
        <taxon>Streptosporangiales</taxon>
        <taxon>Thermomonosporaceae</taxon>
        <taxon>Actinomadura</taxon>
    </lineage>
</organism>
<dbReference type="Gene3D" id="3.10.450.50">
    <property type="match status" value="1"/>
</dbReference>
<dbReference type="SUPFAM" id="SSF54427">
    <property type="entry name" value="NTF2-like"/>
    <property type="match status" value="1"/>
</dbReference>
<accession>A0A372JEQ0</accession>
<gene>
    <name evidence="2" type="ORF">DZF91_27430</name>
</gene>
<dbReference type="RefSeq" id="WP_199486933.1">
    <property type="nucleotide sequence ID" value="NZ_QURH01000787.1"/>
</dbReference>
<dbReference type="GO" id="GO:0016987">
    <property type="term" value="F:sigma factor activity"/>
    <property type="evidence" value="ECO:0007669"/>
    <property type="project" value="TreeGrafter"/>
</dbReference>
<dbReference type="AlphaFoldDB" id="A0A372JEQ0"/>